<proteinExistence type="predicted"/>
<sequence>MTKVSEDGCKWLSSTAERNPQFLAYCHTIDVPKVNKHIALWLAVDQTAQDLAVWDSLLTTTEALVSQILSLVSNLLTSKQGAMEIEAKPATGSWFSGTCSAVASSSQSQNCFPCVSFQAKLTILNKPTETHEVPVVAVPEGSLAMLQHVVPTKFSTVESKEKPLVFINCDHPVLSVDAQEMIKQYFLKHCCVQLLETTSRRTQREIFITKDLRFKASLGLAFRAKLRVHILFSGIKDVKVLLAKRKGKSLKNTKDNTNVDKLVFIRRFDST</sequence>
<dbReference type="Proteomes" id="UP001165960">
    <property type="component" value="Unassembled WGS sequence"/>
</dbReference>
<organism evidence="1 2">
    <name type="scientific">Entomophthora muscae</name>
    <dbReference type="NCBI Taxonomy" id="34485"/>
    <lineage>
        <taxon>Eukaryota</taxon>
        <taxon>Fungi</taxon>
        <taxon>Fungi incertae sedis</taxon>
        <taxon>Zoopagomycota</taxon>
        <taxon>Entomophthoromycotina</taxon>
        <taxon>Entomophthoromycetes</taxon>
        <taxon>Entomophthorales</taxon>
        <taxon>Entomophthoraceae</taxon>
        <taxon>Entomophthora</taxon>
    </lineage>
</organism>
<keyword evidence="2" id="KW-1185">Reference proteome</keyword>
<protein>
    <submittedName>
        <fullName evidence="1">Uncharacterized protein</fullName>
    </submittedName>
</protein>
<gene>
    <name evidence="1" type="ORF">DSO57_1021264</name>
</gene>
<evidence type="ECO:0000313" key="1">
    <source>
        <dbReference type="EMBL" id="KAJ9049752.1"/>
    </source>
</evidence>
<evidence type="ECO:0000313" key="2">
    <source>
        <dbReference type="Proteomes" id="UP001165960"/>
    </source>
</evidence>
<reference evidence="1" key="1">
    <citation type="submission" date="2022-04" db="EMBL/GenBank/DDBJ databases">
        <title>Genome of the entomopathogenic fungus Entomophthora muscae.</title>
        <authorList>
            <person name="Elya C."/>
            <person name="Lovett B.R."/>
            <person name="Lee E."/>
            <person name="Macias A.M."/>
            <person name="Hajek A.E."/>
            <person name="De Bivort B.L."/>
            <person name="Kasson M.T."/>
            <person name="De Fine Licht H.H."/>
            <person name="Stajich J.E."/>
        </authorList>
    </citation>
    <scope>NUCLEOTIDE SEQUENCE</scope>
    <source>
        <strain evidence="1">Berkeley</strain>
    </source>
</reference>
<accession>A0ACC2RI52</accession>
<name>A0ACC2RI52_9FUNG</name>
<comment type="caution">
    <text evidence="1">The sequence shown here is derived from an EMBL/GenBank/DDBJ whole genome shotgun (WGS) entry which is preliminary data.</text>
</comment>
<dbReference type="EMBL" id="QTSX02007202">
    <property type="protein sequence ID" value="KAJ9049752.1"/>
    <property type="molecule type" value="Genomic_DNA"/>
</dbReference>